<name>A0A496PKQ6_9MICC</name>
<feature type="region of interest" description="Disordered" evidence="7">
    <location>
        <begin position="260"/>
        <end position="299"/>
    </location>
</feature>
<dbReference type="InterPro" id="IPR045214">
    <property type="entry name" value="Surf1/Surf4"/>
</dbReference>
<keyword evidence="5 6" id="KW-0472">Membrane</keyword>
<evidence type="ECO:0000256" key="5">
    <source>
        <dbReference type="ARBA" id="ARBA00023136"/>
    </source>
</evidence>
<gene>
    <name evidence="8" type="ORF">DWQ67_04615</name>
</gene>
<keyword evidence="9" id="KW-1185">Reference proteome</keyword>
<sequence>MYRFLASTRWVGWLVLVMIFAVVCAGLSWWQWDRRAEVSGENRQVAANWDAAPADLATARSWLAQLPEERLYAPVRLTGQYVPDQTLFVRQRILSSAIGMEVLVPFRTQDGTVVMVDRGWMPNGQGAEQHPDNVPAPPSGTVTVTMRLKPGEPNIGRDAPQGQIASIELAATAQKTGLPVQTGAYGLLASEDPAAATRPTALPKPEADEGMHWSYALQWAAFGVLFFVGFGYAARQQAKINRDDKAAAAEAAARGEEQIFRARRAPRARAVKPRRDGKPHDEDVEDAFLDGAGPSHQQR</sequence>
<dbReference type="PANTHER" id="PTHR23427">
    <property type="entry name" value="SURFEIT LOCUS PROTEIN"/>
    <property type="match status" value="1"/>
</dbReference>
<dbReference type="EMBL" id="QQXL01000002">
    <property type="protein sequence ID" value="RKW71081.1"/>
    <property type="molecule type" value="Genomic_DNA"/>
</dbReference>
<comment type="subcellular location">
    <subcellularLocation>
        <location evidence="6">Cell membrane</location>
        <topology evidence="6">Multi-pass membrane protein</topology>
    </subcellularLocation>
    <subcellularLocation>
        <location evidence="1">Membrane</location>
    </subcellularLocation>
</comment>
<dbReference type="Proteomes" id="UP000273119">
    <property type="component" value="Unassembled WGS sequence"/>
</dbReference>
<proteinExistence type="inferred from homology"/>
<feature type="compositionally biased region" description="Basic residues" evidence="7">
    <location>
        <begin position="261"/>
        <end position="272"/>
    </location>
</feature>
<feature type="transmembrane region" description="Helical" evidence="6">
    <location>
        <begin position="213"/>
        <end position="234"/>
    </location>
</feature>
<accession>A0A496PKQ6</accession>
<reference evidence="8 9" key="1">
    <citation type="submission" date="2018-07" db="EMBL/GenBank/DDBJ databases">
        <title>Arthrobacter sp. nov., isolated from raw cow's milk with high bacterial count.</title>
        <authorList>
            <person name="Hahne J."/>
            <person name="Isele D."/>
            <person name="Lipski A."/>
        </authorList>
    </citation>
    <scope>NUCLEOTIDE SEQUENCE [LARGE SCALE GENOMIC DNA]</scope>
    <source>
        <strain evidence="8 9">JZ R-183</strain>
    </source>
</reference>
<organism evidence="8 9">
    <name type="scientific">Galactobacter caseinivorans</name>
    <dbReference type="NCBI Taxonomy" id="2676123"/>
    <lineage>
        <taxon>Bacteria</taxon>
        <taxon>Bacillati</taxon>
        <taxon>Actinomycetota</taxon>
        <taxon>Actinomycetes</taxon>
        <taxon>Micrococcales</taxon>
        <taxon>Micrococcaceae</taxon>
        <taxon>Galactobacter</taxon>
    </lineage>
</organism>
<comment type="caution">
    <text evidence="8">The sequence shown here is derived from an EMBL/GenBank/DDBJ whole genome shotgun (WGS) entry which is preliminary data.</text>
</comment>
<dbReference type="CDD" id="cd06662">
    <property type="entry name" value="SURF1"/>
    <property type="match status" value="1"/>
</dbReference>
<comment type="similarity">
    <text evidence="2 6">Belongs to the SURF1 family.</text>
</comment>
<evidence type="ECO:0000256" key="6">
    <source>
        <dbReference type="RuleBase" id="RU363076"/>
    </source>
</evidence>
<evidence type="ECO:0000256" key="7">
    <source>
        <dbReference type="SAM" id="MobiDB-lite"/>
    </source>
</evidence>
<protein>
    <recommendedName>
        <fullName evidence="6">SURF1-like protein</fullName>
    </recommendedName>
</protein>
<dbReference type="GO" id="GO:0005886">
    <property type="term" value="C:plasma membrane"/>
    <property type="evidence" value="ECO:0007669"/>
    <property type="project" value="UniProtKB-SubCell"/>
</dbReference>
<dbReference type="AlphaFoldDB" id="A0A496PKQ6"/>
<dbReference type="PROSITE" id="PS50895">
    <property type="entry name" value="SURF1"/>
    <property type="match status" value="1"/>
</dbReference>
<evidence type="ECO:0000256" key="3">
    <source>
        <dbReference type="ARBA" id="ARBA00022692"/>
    </source>
</evidence>
<dbReference type="InterPro" id="IPR002994">
    <property type="entry name" value="Surf1/Shy1"/>
</dbReference>
<feature type="transmembrane region" description="Helical" evidence="6">
    <location>
        <begin position="12"/>
        <end position="32"/>
    </location>
</feature>
<keyword evidence="4 6" id="KW-1133">Transmembrane helix</keyword>
<keyword evidence="3 6" id="KW-0812">Transmembrane</keyword>
<dbReference type="PANTHER" id="PTHR23427:SF2">
    <property type="entry name" value="SURFEIT LOCUS PROTEIN 1"/>
    <property type="match status" value="1"/>
</dbReference>
<keyword evidence="6" id="KW-1003">Cell membrane</keyword>
<dbReference type="RefSeq" id="WP_121484417.1">
    <property type="nucleotide sequence ID" value="NZ_QQXL01000002.1"/>
</dbReference>
<evidence type="ECO:0000256" key="2">
    <source>
        <dbReference type="ARBA" id="ARBA00007165"/>
    </source>
</evidence>
<evidence type="ECO:0000313" key="9">
    <source>
        <dbReference type="Proteomes" id="UP000273119"/>
    </source>
</evidence>
<evidence type="ECO:0000256" key="4">
    <source>
        <dbReference type="ARBA" id="ARBA00022989"/>
    </source>
</evidence>
<dbReference type="Pfam" id="PF02104">
    <property type="entry name" value="SURF1"/>
    <property type="match status" value="1"/>
</dbReference>
<evidence type="ECO:0000256" key="1">
    <source>
        <dbReference type="ARBA" id="ARBA00004370"/>
    </source>
</evidence>
<evidence type="ECO:0000313" key="8">
    <source>
        <dbReference type="EMBL" id="RKW71081.1"/>
    </source>
</evidence>